<dbReference type="EMBL" id="CYKH01001743">
    <property type="protein sequence ID" value="CUI15016.1"/>
    <property type="molecule type" value="Genomic_DNA"/>
</dbReference>
<evidence type="ECO:0000313" key="2">
    <source>
        <dbReference type="Proteomes" id="UP000051952"/>
    </source>
</evidence>
<dbReference type="VEuPathDB" id="TriTrypDB:BSAL_02020"/>
<dbReference type="AlphaFoldDB" id="A0A0S4KJ57"/>
<evidence type="ECO:0000313" key="1">
    <source>
        <dbReference type="EMBL" id="CUI15016.1"/>
    </source>
</evidence>
<organism evidence="1 2">
    <name type="scientific">Bodo saltans</name>
    <name type="common">Flagellated protozoan</name>
    <dbReference type="NCBI Taxonomy" id="75058"/>
    <lineage>
        <taxon>Eukaryota</taxon>
        <taxon>Discoba</taxon>
        <taxon>Euglenozoa</taxon>
        <taxon>Kinetoplastea</taxon>
        <taxon>Metakinetoplastina</taxon>
        <taxon>Eubodonida</taxon>
        <taxon>Bodonidae</taxon>
        <taxon>Bodo</taxon>
    </lineage>
</organism>
<sequence length="97" mass="11655">MLGVANYRRLLTFPSPHSPSLPLLLPHQDLLLLWSLLHLHRPLQAFLDALHRLHREVRRSATRMRWIQHDNNQLRRLLLQHNERRPSESFIKGFRFG</sequence>
<proteinExistence type="predicted"/>
<reference evidence="2" key="1">
    <citation type="submission" date="2015-09" db="EMBL/GenBank/DDBJ databases">
        <authorList>
            <consortium name="Pathogen Informatics"/>
        </authorList>
    </citation>
    <scope>NUCLEOTIDE SEQUENCE [LARGE SCALE GENOMIC DNA]</scope>
    <source>
        <strain evidence="2">Lake Konstanz</strain>
    </source>
</reference>
<dbReference type="Proteomes" id="UP000051952">
    <property type="component" value="Unassembled WGS sequence"/>
</dbReference>
<name>A0A0S4KJ57_BODSA</name>
<gene>
    <name evidence="1" type="ORF">BSAL_02020</name>
</gene>
<protein>
    <submittedName>
        <fullName evidence="1">Uncharacterized protein</fullName>
    </submittedName>
</protein>
<accession>A0A0S4KJ57</accession>
<keyword evidence="2" id="KW-1185">Reference proteome</keyword>